<accession>A0A6B9SWV1</accession>
<proteinExistence type="predicted"/>
<dbReference type="Proteomes" id="UP000464957">
    <property type="component" value="Segment"/>
</dbReference>
<dbReference type="EMBL" id="MN794232">
    <property type="protein sequence ID" value="QHJ74294.1"/>
    <property type="molecule type" value="Genomic_DNA"/>
</dbReference>
<sequence>MMRRHEIQGLVERRGFEFREAINEYSESRWQVIDNGKVVYESYNEYCIEAFLLGVDYITDAI</sequence>
<organism evidence="1 2">
    <name type="scientific">Vibrio phage VH1_2019</name>
    <dbReference type="NCBI Taxonomy" id="2686307"/>
    <lineage>
        <taxon>Viruses</taxon>
        <taxon>Duplodnaviria</taxon>
        <taxon>Heunggongvirae</taxon>
        <taxon>Uroviricota</taxon>
        <taxon>Caudoviricetes</taxon>
        <taxon>Pantevenvirales</taxon>
        <taxon>Straboviridae</taxon>
        <taxon>Schizotequatrovirus</taxon>
        <taxon>Schizotequatrovirus KVP40</taxon>
    </lineage>
</organism>
<evidence type="ECO:0000313" key="1">
    <source>
        <dbReference type="EMBL" id="QHJ74294.1"/>
    </source>
</evidence>
<reference evidence="1 2" key="1">
    <citation type="submission" date="2019-12" db="EMBL/GenBank/DDBJ databases">
        <authorList>
            <person name="Harris M."/>
            <person name="Ho T.C."/>
            <person name="Fruchtman H."/>
            <person name="Garin M."/>
            <person name="Kubatin V."/>
            <person name="Lu T."/>
            <person name="Xue L."/>
            <person name="Marr M.T."/>
        </authorList>
    </citation>
    <scope>NUCLEOTIDE SEQUENCE [LARGE SCALE GENOMIC DNA]</scope>
</reference>
<name>A0A6B9SWV1_9CAUD</name>
<protein>
    <submittedName>
        <fullName evidence="1">Uncharacterized protein</fullName>
    </submittedName>
</protein>
<evidence type="ECO:0000313" key="2">
    <source>
        <dbReference type="Proteomes" id="UP000464957"/>
    </source>
</evidence>
<gene>
    <name evidence="1" type="ORF">VH12019_00375</name>
</gene>